<gene>
    <name evidence="3" type="ORF">KA717_00450</name>
</gene>
<keyword evidence="2" id="KW-1133">Transmembrane helix</keyword>
<dbReference type="KEGG" id="wna:KA717_00450"/>
<feature type="coiled-coil region" evidence="1">
    <location>
        <begin position="625"/>
        <end position="659"/>
    </location>
</feature>
<feature type="transmembrane region" description="Helical" evidence="2">
    <location>
        <begin position="156"/>
        <end position="178"/>
    </location>
</feature>
<dbReference type="Proteomes" id="UP001065613">
    <property type="component" value="Chromosome"/>
</dbReference>
<accession>A0A977PXG8</accession>
<evidence type="ECO:0000256" key="2">
    <source>
        <dbReference type="SAM" id="Phobius"/>
    </source>
</evidence>
<evidence type="ECO:0008006" key="4">
    <source>
        <dbReference type="Google" id="ProtNLM"/>
    </source>
</evidence>
<keyword evidence="2" id="KW-0812">Transmembrane</keyword>
<keyword evidence="1" id="KW-0175">Coiled coil</keyword>
<name>A0A977PXG8_9CYAN</name>
<feature type="transmembrane region" description="Helical" evidence="2">
    <location>
        <begin position="12"/>
        <end position="38"/>
    </location>
</feature>
<dbReference type="EMBL" id="CP073041">
    <property type="protein sequence ID" value="UXE61525.1"/>
    <property type="molecule type" value="Genomic_DNA"/>
</dbReference>
<feature type="coiled-coil region" evidence="1">
    <location>
        <begin position="508"/>
        <end position="542"/>
    </location>
</feature>
<keyword evidence="2" id="KW-0472">Membrane</keyword>
<evidence type="ECO:0000313" key="3">
    <source>
        <dbReference type="EMBL" id="UXE61525.1"/>
    </source>
</evidence>
<protein>
    <recommendedName>
        <fullName evidence="4">MotA/TolQ/ExbB proton channel domain-containing protein</fullName>
    </recommendedName>
</protein>
<evidence type="ECO:0000256" key="1">
    <source>
        <dbReference type="SAM" id="Coils"/>
    </source>
</evidence>
<dbReference type="AlphaFoldDB" id="A0A977PXG8"/>
<sequence length="746" mass="83862">MLDFFRLFTPELAFFTLVFIVTPSIVAGFSRISLYLYLRGMINAIGKNPSQGKIDEIKKEFNEASKKLDNVNTVAILEKFYSEEKFTLFGFIKLPCEQWDYFCKSLPNLLIAFGLLGTFVGITFNLKDISSIINQNSTDATLIVSGLKGPLQSMGIAFISSLMAIIFSTTITIINFIFNTEIAKNELFSRLENYLDNPVLSENSEDRVSRLLKKILKDILYTSSKDEERPKSIEDLLSKVLKEAAIPITKSIKDFKDSVTSFQSQVGIFSENTKSIKESFSKLDIGAKSFEKSAIDLEKAVTGIQQHQNNLWEWRNKLADTQTSFATTTKYLGDNIKDLVENNKKATDLAENVYNQLKKSASQFEDSSLYFMEASETIKDSKFADKLLQASDNLADTQTKFAESSLVLSNSTRSIATLISDFQNAITQVVKVGEDIQKLNKVSSEILIVNQENATETKDSFKAIELDLIKLIDSVKEYQYKSILGFQKVGNILISSVSEKLGTNSISLQEVSQTVREYSSNLNAMKQSLEALTANISQVDSQSELKLQTLSALTKEITALHQQSVQMIELNQQQLALENGQLNQIKTELSSLIDQVNNQSSLNLQSLSDLTSEITMVRQQSVQMIELNQQQLMTESEELKQVKIELSDLIENLKIYQQNLNLKPEIVSLGDRLANSITEQLGNNSRVLGEFVVKEGAKNKQDILSLYQNIEQSFLNLREINTKLTNLVELANQSPDNPKNRFKKST</sequence>
<proteinExistence type="predicted"/>
<organism evidence="3">
    <name type="scientific">Woronichinia naegeliana WA131</name>
    <dbReference type="NCBI Taxonomy" id="2824559"/>
    <lineage>
        <taxon>Bacteria</taxon>
        <taxon>Bacillati</taxon>
        <taxon>Cyanobacteriota</taxon>
        <taxon>Cyanophyceae</taxon>
        <taxon>Synechococcales</taxon>
        <taxon>Coelosphaeriaceae</taxon>
        <taxon>Woronichinia</taxon>
    </lineage>
</organism>
<reference evidence="3" key="1">
    <citation type="submission" date="2021-04" db="EMBL/GenBank/DDBJ databases">
        <title>Genome sequence of Woronichinia naegeliana from Washington state freshwater lake bloom.</title>
        <authorList>
            <person name="Dreher T.W."/>
        </authorList>
    </citation>
    <scope>NUCLEOTIDE SEQUENCE</scope>
    <source>
        <strain evidence="3">WA131</strain>
    </source>
</reference>